<protein>
    <submittedName>
        <fullName evidence="1">36118_t:CDS:1</fullName>
    </submittedName>
</protein>
<feature type="non-terminal residue" evidence="1">
    <location>
        <position position="1"/>
    </location>
</feature>
<comment type="caution">
    <text evidence="1">The sequence shown here is derived from an EMBL/GenBank/DDBJ whole genome shotgun (WGS) entry which is preliminary data.</text>
</comment>
<sequence length="99" mass="11220">ADAQRGFTDWLLKLGEKCIPGITDNNNYISLLSDIVLKGISSQALIDFTYPELQNQVHDIKYLAERIILAPRNEEIDVLNTEVLSEFLGEETTYFSLTL</sequence>
<reference evidence="1" key="1">
    <citation type="submission" date="2021-06" db="EMBL/GenBank/DDBJ databases">
        <authorList>
            <person name="Kallberg Y."/>
            <person name="Tangrot J."/>
            <person name="Rosling A."/>
        </authorList>
    </citation>
    <scope>NUCLEOTIDE SEQUENCE</scope>
    <source>
        <strain evidence="1">MA461A</strain>
    </source>
</reference>
<accession>A0ACA9SDR9</accession>
<gene>
    <name evidence="1" type="ORF">RPERSI_LOCUS29545</name>
</gene>
<dbReference type="EMBL" id="CAJVQC010111919">
    <property type="protein sequence ID" value="CAG8835436.1"/>
    <property type="molecule type" value="Genomic_DNA"/>
</dbReference>
<organism evidence="1 2">
    <name type="scientific">Racocetra persica</name>
    <dbReference type="NCBI Taxonomy" id="160502"/>
    <lineage>
        <taxon>Eukaryota</taxon>
        <taxon>Fungi</taxon>
        <taxon>Fungi incertae sedis</taxon>
        <taxon>Mucoromycota</taxon>
        <taxon>Glomeromycotina</taxon>
        <taxon>Glomeromycetes</taxon>
        <taxon>Diversisporales</taxon>
        <taxon>Gigasporaceae</taxon>
        <taxon>Racocetra</taxon>
    </lineage>
</organism>
<proteinExistence type="predicted"/>
<dbReference type="Proteomes" id="UP000789920">
    <property type="component" value="Unassembled WGS sequence"/>
</dbReference>
<keyword evidence="2" id="KW-1185">Reference proteome</keyword>
<evidence type="ECO:0000313" key="2">
    <source>
        <dbReference type="Proteomes" id="UP000789920"/>
    </source>
</evidence>
<evidence type="ECO:0000313" key="1">
    <source>
        <dbReference type="EMBL" id="CAG8835436.1"/>
    </source>
</evidence>
<name>A0ACA9SDR9_9GLOM</name>